<protein>
    <recommendedName>
        <fullName evidence="3">DUF2154 domain-containing protein</fullName>
    </recommendedName>
</protein>
<dbReference type="RefSeq" id="WP_203820138.1">
    <property type="nucleotide sequence ID" value="NZ_BAAABP010000002.1"/>
</dbReference>
<sequence length="206" mass="21935">MTADQIIESEFAEALGSTVSGTLQFLNGASDLEIKGDWLTSDLYRAHFSGHLPDVTTNDGTVSVTYPRRPFVRRRHGAVSLNASVSWSIDINRGGAEINADLTRIRLRSFVIQGGASNVTLLLGEPSGVVRLSFDGGVSALTVVRPRAVPAIARIRRGAAAIHFDGQEMDAVGGALQLTTPEADQKSDRYEIDVLGGATSLRVTTA</sequence>
<accession>A0A919MIH6</accession>
<dbReference type="AlphaFoldDB" id="A0A919MIH6"/>
<dbReference type="Proteomes" id="UP000598174">
    <property type="component" value="Unassembled WGS sequence"/>
</dbReference>
<comment type="caution">
    <text evidence="1">The sequence shown here is derived from an EMBL/GenBank/DDBJ whole genome shotgun (WGS) entry which is preliminary data.</text>
</comment>
<reference evidence="1" key="1">
    <citation type="submission" date="2021-01" db="EMBL/GenBank/DDBJ databases">
        <title>Whole genome shotgun sequence of Actinoplanes ferrugineus NBRC 15555.</title>
        <authorList>
            <person name="Komaki H."/>
            <person name="Tamura T."/>
        </authorList>
    </citation>
    <scope>NUCLEOTIDE SEQUENCE</scope>
    <source>
        <strain evidence="1">NBRC 15555</strain>
    </source>
</reference>
<evidence type="ECO:0008006" key="3">
    <source>
        <dbReference type="Google" id="ProtNLM"/>
    </source>
</evidence>
<proteinExistence type="predicted"/>
<gene>
    <name evidence="1" type="ORF">Afe05nite_55350</name>
</gene>
<dbReference type="EMBL" id="BOMM01000050">
    <property type="protein sequence ID" value="GIE13695.1"/>
    <property type="molecule type" value="Genomic_DNA"/>
</dbReference>
<keyword evidence="2" id="KW-1185">Reference proteome</keyword>
<evidence type="ECO:0000313" key="2">
    <source>
        <dbReference type="Proteomes" id="UP000598174"/>
    </source>
</evidence>
<organism evidence="1 2">
    <name type="scientific">Paractinoplanes ferrugineus</name>
    <dbReference type="NCBI Taxonomy" id="113564"/>
    <lineage>
        <taxon>Bacteria</taxon>
        <taxon>Bacillati</taxon>
        <taxon>Actinomycetota</taxon>
        <taxon>Actinomycetes</taxon>
        <taxon>Micromonosporales</taxon>
        <taxon>Micromonosporaceae</taxon>
        <taxon>Paractinoplanes</taxon>
    </lineage>
</organism>
<evidence type="ECO:0000313" key="1">
    <source>
        <dbReference type="EMBL" id="GIE13695.1"/>
    </source>
</evidence>
<name>A0A919MIH6_9ACTN</name>